<reference evidence="1" key="1">
    <citation type="submission" date="2019-12" db="EMBL/GenBank/DDBJ databases">
        <title>Genome sequencing and annotation of Brassica cretica.</title>
        <authorList>
            <person name="Studholme D.J."/>
            <person name="Sarris P.F."/>
        </authorList>
    </citation>
    <scope>NUCLEOTIDE SEQUENCE</scope>
    <source>
        <strain evidence="1">PFS-001/15</strain>
        <tissue evidence="1">Leaf</tissue>
    </source>
</reference>
<accession>A0A8S9J8R1</accession>
<gene>
    <name evidence="1" type="ORF">F2Q68_00003882</name>
</gene>
<comment type="caution">
    <text evidence="1">The sequence shown here is derived from an EMBL/GenBank/DDBJ whole genome shotgun (WGS) entry which is preliminary data.</text>
</comment>
<dbReference type="EMBL" id="QGKW02001660">
    <property type="protein sequence ID" value="KAF2578239.1"/>
    <property type="molecule type" value="Genomic_DNA"/>
</dbReference>
<evidence type="ECO:0000313" key="1">
    <source>
        <dbReference type="EMBL" id="KAF2578239.1"/>
    </source>
</evidence>
<proteinExistence type="predicted"/>
<protein>
    <submittedName>
        <fullName evidence="1">Uncharacterized protein</fullName>
    </submittedName>
</protein>
<evidence type="ECO:0000313" key="2">
    <source>
        <dbReference type="Proteomes" id="UP000712281"/>
    </source>
</evidence>
<name>A0A8S9J8R1_BRACR</name>
<dbReference type="Proteomes" id="UP000712281">
    <property type="component" value="Unassembled WGS sequence"/>
</dbReference>
<sequence length="116" mass="13774">MVQCSRDDLSVEREKLMKALHDKLGEITFSQDLLEEDVYQELKDITESTYARLRMQQRNIGNLQHRMHAGEVARERLKNQWTRGDEAIRSFIVTWFQMSEDEVDTCIQPSGHFDHY</sequence>
<organism evidence="1 2">
    <name type="scientific">Brassica cretica</name>
    <name type="common">Mustard</name>
    <dbReference type="NCBI Taxonomy" id="69181"/>
    <lineage>
        <taxon>Eukaryota</taxon>
        <taxon>Viridiplantae</taxon>
        <taxon>Streptophyta</taxon>
        <taxon>Embryophyta</taxon>
        <taxon>Tracheophyta</taxon>
        <taxon>Spermatophyta</taxon>
        <taxon>Magnoliopsida</taxon>
        <taxon>eudicotyledons</taxon>
        <taxon>Gunneridae</taxon>
        <taxon>Pentapetalae</taxon>
        <taxon>rosids</taxon>
        <taxon>malvids</taxon>
        <taxon>Brassicales</taxon>
        <taxon>Brassicaceae</taxon>
        <taxon>Brassiceae</taxon>
        <taxon>Brassica</taxon>
    </lineage>
</organism>
<dbReference type="AlphaFoldDB" id="A0A8S9J8R1"/>